<reference evidence="2 3" key="1">
    <citation type="submission" date="2017-06" db="EMBL/GenBank/DDBJ databases">
        <authorList>
            <consortium name="Pathogen Informatics"/>
        </authorList>
    </citation>
    <scope>NUCLEOTIDE SEQUENCE [LARGE SCALE GENOMIC DNA]</scope>
    <source>
        <strain evidence="2 3">NCTC13788</strain>
    </source>
</reference>
<protein>
    <submittedName>
        <fullName evidence="2">Membrane protein</fullName>
    </submittedName>
</protein>
<evidence type="ECO:0000313" key="3">
    <source>
        <dbReference type="Proteomes" id="UP000215185"/>
    </source>
</evidence>
<feature type="transmembrane region" description="Helical" evidence="1">
    <location>
        <begin position="20"/>
        <end position="37"/>
    </location>
</feature>
<proteinExistence type="predicted"/>
<feature type="transmembrane region" description="Helical" evidence="1">
    <location>
        <begin position="99"/>
        <end position="119"/>
    </location>
</feature>
<evidence type="ECO:0000256" key="1">
    <source>
        <dbReference type="SAM" id="Phobius"/>
    </source>
</evidence>
<feature type="transmembrane region" description="Helical" evidence="1">
    <location>
        <begin position="139"/>
        <end position="156"/>
    </location>
</feature>
<dbReference type="OrthoDB" id="2224406at2"/>
<dbReference type="KEGG" id="smen:SAMEA4412692_1889"/>
<dbReference type="AlphaFoldDB" id="A0A239SZ08"/>
<keyword evidence="3" id="KW-1185">Reference proteome</keyword>
<sequence length="170" mass="19194">MKDFILKLVFIIAKAAQYGFAFIAGSICIGIVATMILGDKIWQYTPVKYGHFTVFHALLALFVALGIFIIMLYMAICIQKLVRQFQVNSIFISENIQTVHHILFGLLGITGLQLLTALFFRIVHVGHISDTFDFSLGDYWVNLVFIVIAFVAGEVLKRGQQIETDYNEII</sequence>
<dbReference type="STRING" id="1123308.GCA_000380085_01496"/>
<dbReference type="RefSeq" id="WP_018374041.1">
    <property type="nucleotide sequence ID" value="NZ_LT906439.1"/>
</dbReference>
<name>A0A239SZ08_9STRE</name>
<dbReference type="Proteomes" id="UP000215185">
    <property type="component" value="Chromosome 1"/>
</dbReference>
<keyword evidence="1" id="KW-0812">Transmembrane</keyword>
<evidence type="ECO:0000313" key="2">
    <source>
        <dbReference type="EMBL" id="SNU90492.1"/>
    </source>
</evidence>
<gene>
    <name evidence="2" type="ORF">SAMEA4412692_01889</name>
</gene>
<accession>A0A239SZ08</accession>
<organism evidence="2 3">
    <name type="scientific">Streptococcus merionis</name>
    <dbReference type="NCBI Taxonomy" id="400065"/>
    <lineage>
        <taxon>Bacteria</taxon>
        <taxon>Bacillati</taxon>
        <taxon>Bacillota</taxon>
        <taxon>Bacilli</taxon>
        <taxon>Lactobacillales</taxon>
        <taxon>Streptococcaceae</taxon>
        <taxon>Streptococcus</taxon>
    </lineage>
</organism>
<dbReference type="EMBL" id="LT906439">
    <property type="protein sequence ID" value="SNU90492.1"/>
    <property type="molecule type" value="Genomic_DNA"/>
</dbReference>
<keyword evidence="1" id="KW-1133">Transmembrane helix</keyword>
<dbReference type="eggNOG" id="ENOG5033PEV">
    <property type="taxonomic scope" value="Bacteria"/>
</dbReference>
<keyword evidence="1" id="KW-0472">Membrane</keyword>
<feature type="transmembrane region" description="Helical" evidence="1">
    <location>
        <begin position="57"/>
        <end position="78"/>
    </location>
</feature>